<protein>
    <submittedName>
        <fullName evidence="2">DUF402 domain-containing protein</fullName>
    </submittedName>
</protein>
<proteinExistence type="predicted"/>
<dbReference type="Proteomes" id="UP001431313">
    <property type="component" value="Unassembled WGS sequence"/>
</dbReference>
<dbReference type="InterPro" id="IPR007295">
    <property type="entry name" value="DUF402"/>
</dbReference>
<evidence type="ECO:0000313" key="2">
    <source>
        <dbReference type="EMBL" id="MCS0635764.1"/>
    </source>
</evidence>
<feature type="domain" description="DUF402" evidence="1">
    <location>
        <begin position="59"/>
        <end position="170"/>
    </location>
</feature>
<keyword evidence="3" id="KW-1185">Reference proteome</keyword>
<dbReference type="RefSeq" id="WP_258786651.1">
    <property type="nucleotide sequence ID" value="NZ_JANUGQ010000005.1"/>
</dbReference>
<gene>
    <name evidence="2" type="ORF">NX801_08820</name>
</gene>
<reference evidence="2" key="1">
    <citation type="submission" date="2022-08" db="EMBL/GenBank/DDBJ databases">
        <authorList>
            <person name="Somphong A."/>
            <person name="Phongsopitanun W."/>
        </authorList>
    </citation>
    <scope>NUCLEOTIDE SEQUENCE</scope>
    <source>
        <strain evidence="2">LP05-1</strain>
    </source>
</reference>
<organism evidence="2 3">
    <name type="scientific">Streptomyces pyxinae</name>
    <dbReference type="NCBI Taxonomy" id="2970734"/>
    <lineage>
        <taxon>Bacteria</taxon>
        <taxon>Bacillati</taxon>
        <taxon>Actinomycetota</taxon>
        <taxon>Actinomycetes</taxon>
        <taxon>Kitasatosporales</taxon>
        <taxon>Streptomycetaceae</taxon>
        <taxon>Streptomyces</taxon>
    </lineage>
</organism>
<accession>A0ABT2CGN3</accession>
<evidence type="ECO:0000259" key="1">
    <source>
        <dbReference type="Pfam" id="PF04167"/>
    </source>
</evidence>
<name>A0ABT2CGN3_9ACTN</name>
<sequence>MESRFHQGQVVVRREMLDGREWLVYPVRVAGDDERELAVYLARGTPLTFGGGDFRWGPHPWIGFAHTWQSGGVLQLQRPGENYAVWGRWENGTLREWYVNFQAPFSRTDRGFDTLDHELDLVIPGDGAPYRWKDVDHFEERVRAGGFTPGEERGVREAAERVVGLLERGECWWERWRDWRAPVGWDVPGPVPLQADAAR</sequence>
<comment type="caution">
    <text evidence="2">The sequence shown here is derived from an EMBL/GenBank/DDBJ whole genome shotgun (WGS) entry which is preliminary data.</text>
</comment>
<dbReference type="Gene3D" id="2.40.380.10">
    <property type="entry name" value="FomD-like"/>
    <property type="match status" value="1"/>
</dbReference>
<dbReference type="Pfam" id="PF04167">
    <property type="entry name" value="DUF402"/>
    <property type="match status" value="1"/>
</dbReference>
<dbReference type="InterPro" id="IPR035930">
    <property type="entry name" value="FomD-like_sf"/>
</dbReference>
<dbReference type="EMBL" id="JANUGQ010000005">
    <property type="protein sequence ID" value="MCS0635764.1"/>
    <property type="molecule type" value="Genomic_DNA"/>
</dbReference>
<dbReference type="SUPFAM" id="SSF159234">
    <property type="entry name" value="FomD-like"/>
    <property type="match status" value="1"/>
</dbReference>
<evidence type="ECO:0000313" key="3">
    <source>
        <dbReference type="Proteomes" id="UP001431313"/>
    </source>
</evidence>